<feature type="compositionally biased region" description="Basic and acidic residues" evidence="1">
    <location>
        <begin position="58"/>
        <end position="70"/>
    </location>
</feature>
<sequence>MFDERAERPPPDGGDAECGVDREACFQHLRSRGDTDVTPASIERGHPGVKATVDNDNNGEHPGKPEETSP</sequence>
<organism evidence="2 3">
    <name type="scientific">Microbispora siamensis</name>
    <dbReference type="NCBI Taxonomy" id="564413"/>
    <lineage>
        <taxon>Bacteria</taxon>
        <taxon>Bacillati</taxon>
        <taxon>Actinomycetota</taxon>
        <taxon>Actinomycetes</taxon>
        <taxon>Streptosporangiales</taxon>
        <taxon>Streptosporangiaceae</taxon>
        <taxon>Microbispora</taxon>
    </lineage>
</organism>
<dbReference type="Proteomes" id="UP000660454">
    <property type="component" value="Unassembled WGS sequence"/>
</dbReference>
<dbReference type="EMBL" id="BOOF01000032">
    <property type="protein sequence ID" value="GIH64580.1"/>
    <property type="molecule type" value="Genomic_DNA"/>
</dbReference>
<evidence type="ECO:0000313" key="3">
    <source>
        <dbReference type="Proteomes" id="UP000660454"/>
    </source>
</evidence>
<accession>A0ABQ4GT18</accession>
<name>A0ABQ4GT18_9ACTN</name>
<gene>
    <name evidence="2" type="ORF">Msi02_53970</name>
</gene>
<feature type="region of interest" description="Disordered" evidence="1">
    <location>
        <begin position="30"/>
        <end position="70"/>
    </location>
</feature>
<evidence type="ECO:0000313" key="2">
    <source>
        <dbReference type="EMBL" id="GIH64580.1"/>
    </source>
</evidence>
<proteinExistence type="predicted"/>
<comment type="caution">
    <text evidence="2">The sequence shown here is derived from an EMBL/GenBank/DDBJ whole genome shotgun (WGS) entry which is preliminary data.</text>
</comment>
<keyword evidence="3" id="KW-1185">Reference proteome</keyword>
<protein>
    <submittedName>
        <fullName evidence="2">Uncharacterized protein</fullName>
    </submittedName>
</protein>
<reference evidence="2 3" key="1">
    <citation type="submission" date="2021-01" db="EMBL/GenBank/DDBJ databases">
        <title>Whole genome shotgun sequence of Microbispora siamensis NBRC 104113.</title>
        <authorList>
            <person name="Komaki H."/>
            <person name="Tamura T."/>
        </authorList>
    </citation>
    <scope>NUCLEOTIDE SEQUENCE [LARGE SCALE GENOMIC DNA]</scope>
    <source>
        <strain evidence="2 3">NBRC 104113</strain>
    </source>
</reference>
<evidence type="ECO:0000256" key="1">
    <source>
        <dbReference type="SAM" id="MobiDB-lite"/>
    </source>
</evidence>